<dbReference type="PANTHER" id="PTHR10760">
    <property type="entry name" value="TORSIN"/>
    <property type="match status" value="1"/>
</dbReference>
<dbReference type="InterPro" id="IPR049337">
    <property type="entry name" value="TOR1A_C"/>
</dbReference>
<dbReference type="PANTHER" id="PTHR10760:SF2">
    <property type="entry name" value="LD13476P-RELATED"/>
    <property type="match status" value="1"/>
</dbReference>
<dbReference type="InterPro" id="IPR010448">
    <property type="entry name" value="Torsin"/>
</dbReference>
<dbReference type="PRINTS" id="PR00300">
    <property type="entry name" value="CLPPROTEASEA"/>
</dbReference>
<dbReference type="InterPro" id="IPR001270">
    <property type="entry name" value="ClpA/B"/>
</dbReference>
<evidence type="ECO:0000313" key="4">
    <source>
        <dbReference type="EMBL" id="CAH1272713.1"/>
    </source>
</evidence>
<dbReference type="GO" id="GO:0012505">
    <property type="term" value="C:endomembrane system"/>
    <property type="evidence" value="ECO:0007669"/>
    <property type="project" value="UniProtKB-ARBA"/>
</dbReference>
<name>A0A8K0AB64_BRALA</name>
<evidence type="ECO:0000256" key="1">
    <source>
        <dbReference type="ARBA" id="ARBA00006235"/>
    </source>
</evidence>
<dbReference type="Pfam" id="PF21376">
    <property type="entry name" value="TOR1A_C"/>
    <property type="match status" value="1"/>
</dbReference>
<dbReference type="Proteomes" id="UP000838412">
    <property type="component" value="Chromosome 8"/>
</dbReference>
<accession>A0A8K0AB64</accession>
<sequence length="633" mass="69499">MKLNNNRHQPTSHGITGNDSYKTKQLPNKALLQQVVSATQSWSAGNAVAGSLQPSSGANSAAWRHQVPQDGPVPLRKTLSVPAYFRSPALHDHAHSHIPNVAKGTRKPSPPPISPLLTHQSQTLTASAYSTALNSFPDRQINLRQWSPYASGNESEAFSTPNLLSTQPASLPLKRSNSSGTALTSPVGTALTSPVGTRETQGRPGMSPKCLSLPAMSPGSKHVGRYGTIPVPHPLLPPVSDSPTRSSPKPGRNLSTPPAKKKSLRHRKLGFPEANSRARLLAICTVTVVAVQLYQHEKINDWKHCSISDLEEELNRRVFGQHIAKRVVLGALSEHLGRKHGTAPLVMSFYGPSGVGKTFLSRIVSKFLSRSCGVRTHEFIIPHHFPHPEEAQLYREQVREWVRGNVSNSNRQHLFVFDEMEKVYPELAEGLLLALEEDTSDAIYIFICSTEELSMSDYVVEQLRNGRSRESIREDEIQDLLEQADTDSPEPSVTDFASSESDRNVAAAAVEQPSNIPEGHTAVKHATMVTAPPLIDDVSLKAVNLGGSRCNWSGVWGGKSPNLDRYFVPFLPLEREHVLKCAEVELATHGGAIAMETAQRIVDEMQFYPGERPIFSKYGCKRLSVRVEMSKEN</sequence>
<dbReference type="GO" id="GO:0016887">
    <property type="term" value="F:ATP hydrolysis activity"/>
    <property type="evidence" value="ECO:0007669"/>
    <property type="project" value="InterPro"/>
</dbReference>
<dbReference type="InterPro" id="IPR027417">
    <property type="entry name" value="P-loop_NTPase"/>
</dbReference>
<proteinExistence type="inferred from homology"/>
<organism evidence="4 5">
    <name type="scientific">Branchiostoma lanceolatum</name>
    <name type="common">Common lancelet</name>
    <name type="synonym">Amphioxus lanceolatum</name>
    <dbReference type="NCBI Taxonomy" id="7740"/>
    <lineage>
        <taxon>Eukaryota</taxon>
        <taxon>Metazoa</taxon>
        <taxon>Chordata</taxon>
        <taxon>Cephalochordata</taxon>
        <taxon>Leptocardii</taxon>
        <taxon>Amphioxiformes</taxon>
        <taxon>Branchiostomatidae</taxon>
        <taxon>Branchiostoma</taxon>
    </lineage>
</organism>
<dbReference type="GO" id="GO:0005524">
    <property type="term" value="F:ATP binding"/>
    <property type="evidence" value="ECO:0007669"/>
    <property type="project" value="InterPro"/>
</dbReference>
<dbReference type="AlphaFoldDB" id="A0A8K0AB64"/>
<gene>
    <name evidence="4" type="primary">TOR1B</name>
    <name evidence="4" type="ORF">BLAG_LOCUS24285</name>
</gene>
<feature type="region of interest" description="Disordered" evidence="2">
    <location>
        <begin position="152"/>
        <end position="265"/>
    </location>
</feature>
<comment type="similarity">
    <text evidence="1">Belongs to the ClpA/ClpB family. Torsin subfamily.</text>
</comment>
<evidence type="ECO:0000256" key="2">
    <source>
        <dbReference type="SAM" id="MobiDB-lite"/>
    </source>
</evidence>
<dbReference type="Pfam" id="PF06309">
    <property type="entry name" value="Torsin"/>
    <property type="match status" value="1"/>
</dbReference>
<dbReference type="Gene3D" id="3.40.50.300">
    <property type="entry name" value="P-loop containing nucleotide triphosphate hydrolases"/>
    <property type="match status" value="1"/>
</dbReference>
<evidence type="ECO:0000313" key="5">
    <source>
        <dbReference type="Proteomes" id="UP000838412"/>
    </source>
</evidence>
<keyword evidence="5" id="KW-1185">Reference proteome</keyword>
<dbReference type="SUPFAM" id="SSF52540">
    <property type="entry name" value="P-loop containing nucleoside triphosphate hydrolases"/>
    <property type="match status" value="1"/>
</dbReference>
<dbReference type="OrthoDB" id="19623at2759"/>
<protein>
    <submittedName>
        <fullName evidence="4">TOR1B protein</fullName>
    </submittedName>
</protein>
<feature type="compositionally biased region" description="Polar residues" evidence="2">
    <location>
        <begin position="152"/>
        <end position="199"/>
    </location>
</feature>
<reference evidence="4" key="1">
    <citation type="submission" date="2022-01" db="EMBL/GenBank/DDBJ databases">
        <authorList>
            <person name="Braso-Vives M."/>
        </authorList>
    </citation>
    <scope>NUCLEOTIDE SEQUENCE</scope>
</reference>
<feature type="region of interest" description="Disordered" evidence="2">
    <location>
        <begin position="1"/>
        <end position="21"/>
    </location>
</feature>
<dbReference type="GO" id="GO:0005737">
    <property type="term" value="C:cytoplasm"/>
    <property type="evidence" value="ECO:0007669"/>
    <property type="project" value="UniProtKB-ARBA"/>
</dbReference>
<feature type="domain" description="Torsin-1A C-terminal" evidence="3">
    <location>
        <begin position="573"/>
        <end position="627"/>
    </location>
</feature>
<dbReference type="EMBL" id="OV696693">
    <property type="protein sequence ID" value="CAH1272713.1"/>
    <property type="molecule type" value="Genomic_DNA"/>
</dbReference>
<feature type="region of interest" description="Disordered" evidence="2">
    <location>
        <begin position="53"/>
        <end position="74"/>
    </location>
</feature>
<evidence type="ECO:0000259" key="3">
    <source>
        <dbReference type="Pfam" id="PF21376"/>
    </source>
</evidence>